<sequence>MRSVIFVSAVGAIAVAASFASGVRAEVSAAAGSSSACFNQGLYAKGAVVDYDTKISGDGEAMTFRSVNTGKGGATFNGVDALRVDTETFDAKGKSEGVIAGYFDITPDFLLIIASKSKDSETTYDPAGRQPINQSEGDTYKQKYEVTTTTKGAGSLTSSRQATWKFVGVESLKSKVGKFKVCKIIAKFVDKFGGFSTTSTQTIYVAAEGKYRGFALRTKMATKLATGQSLNTTTDVVKFRKFAPK</sequence>
<dbReference type="RefSeq" id="WP_309388129.1">
    <property type="nucleotide sequence ID" value="NZ_JADBEO010000001.1"/>
</dbReference>
<feature type="region of interest" description="Disordered" evidence="1">
    <location>
        <begin position="120"/>
        <end position="139"/>
    </location>
</feature>
<keyword evidence="4" id="KW-1185">Reference proteome</keyword>
<evidence type="ECO:0000313" key="3">
    <source>
        <dbReference type="EMBL" id="MDR4305077.1"/>
    </source>
</evidence>
<accession>A0ABU1DAE8</accession>
<organism evidence="3 4">
    <name type="scientific">Chelatococcus sambhunathii</name>
    <dbReference type="NCBI Taxonomy" id="363953"/>
    <lineage>
        <taxon>Bacteria</taxon>
        <taxon>Pseudomonadati</taxon>
        <taxon>Pseudomonadota</taxon>
        <taxon>Alphaproteobacteria</taxon>
        <taxon>Hyphomicrobiales</taxon>
        <taxon>Chelatococcaceae</taxon>
        <taxon>Chelatococcus</taxon>
    </lineage>
</organism>
<name>A0ABU1DAE8_9HYPH</name>
<dbReference type="EMBL" id="JADBEO010000001">
    <property type="protein sequence ID" value="MDR4305077.1"/>
    <property type="molecule type" value="Genomic_DNA"/>
</dbReference>
<evidence type="ECO:0000313" key="4">
    <source>
        <dbReference type="Proteomes" id="UP001181622"/>
    </source>
</evidence>
<reference evidence="3" key="1">
    <citation type="submission" date="2020-10" db="EMBL/GenBank/DDBJ databases">
        <authorList>
            <person name="Abbas A."/>
            <person name="Razzaq R."/>
            <person name="Waqas M."/>
            <person name="Abbas N."/>
            <person name="Nielsen T.K."/>
            <person name="Hansen L.H."/>
            <person name="Hussain S."/>
            <person name="Shahid M."/>
        </authorList>
    </citation>
    <scope>NUCLEOTIDE SEQUENCE</scope>
    <source>
        <strain evidence="3">S14</strain>
    </source>
</reference>
<evidence type="ECO:0000256" key="2">
    <source>
        <dbReference type="SAM" id="SignalP"/>
    </source>
</evidence>
<feature type="chain" id="PRO_5045606591" evidence="2">
    <location>
        <begin position="26"/>
        <end position="245"/>
    </location>
</feature>
<protein>
    <submittedName>
        <fullName evidence="3">Uncharacterized protein</fullName>
    </submittedName>
</protein>
<evidence type="ECO:0000256" key="1">
    <source>
        <dbReference type="SAM" id="MobiDB-lite"/>
    </source>
</evidence>
<comment type="caution">
    <text evidence="3">The sequence shown here is derived from an EMBL/GenBank/DDBJ whole genome shotgun (WGS) entry which is preliminary data.</text>
</comment>
<feature type="signal peptide" evidence="2">
    <location>
        <begin position="1"/>
        <end position="25"/>
    </location>
</feature>
<gene>
    <name evidence="3" type="ORF">IHQ68_00350</name>
</gene>
<dbReference type="Proteomes" id="UP001181622">
    <property type="component" value="Unassembled WGS sequence"/>
</dbReference>
<keyword evidence="2" id="KW-0732">Signal</keyword>
<proteinExistence type="predicted"/>